<comment type="caution">
    <text evidence="2">The sequence shown here is derived from an EMBL/GenBank/DDBJ whole genome shotgun (WGS) entry which is preliminary data.</text>
</comment>
<gene>
    <name evidence="2" type="ORF">P9271_01750</name>
</gene>
<keyword evidence="3" id="KW-1185">Reference proteome</keyword>
<evidence type="ECO:0000313" key="2">
    <source>
        <dbReference type="EMBL" id="MED4400081.1"/>
    </source>
</evidence>
<name>A0ABU6NSV8_9BACI</name>
<keyword evidence="1" id="KW-0472">Membrane</keyword>
<dbReference type="RefSeq" id="WP_328014697.1">
    <property type="nucleotide sequence ID" value="NZ_JARTFS010000001.1"/>
</dbReference>
<dbReference type="EMBL" id="JARTFS010000001">
    <property type="protein sequence ID" value="MED4400081.1"/>
    <property type="molecule type" value="Genomic_DNA"/>
</dbReference>
<organism evidence="2 3">
    <name type="scientific">Metabacillus fastidiosus</name>
    <dbReference type="NCBI Taxonomy" id="1458"/>
    <lineage>
        <taxon>Bacteria</taxon>
        <taxon>Bacillati</taxon>
        <taxon>Bacillota</taxon>
        <taxon>Bacilli</taxon>
        <taxon>Bacillales</taxon>
        <taxon>Bacillaceae</taxon>
        <taxon>Metabacillus</taxon>
    </lineage>
</organism>
<sequence>MIALIILLSNNLSLFLSIVFITALIAVSIITLFYTYYKWKKEKQIDT</sequence>
<proteinExistence type="predicted"/>
<evidence type="ECO:0000256" key="1">
    <source>
        <dbReference type="SAM" id="Phobius"/>
    </source>
</evidence>
<accession>A0ABU6NSV8</accession>
<keyword evidence="1" id="KW-0812">Transmembrane</keyword>
<evidence type="ECO:0000313" key="3">
    <source>
        <dbReference type="Proteomes" id="UP001342826"/>
    </source>
</evidence>
<keyword evidence="1" id="KW-1133">Transmembrane helix</keyword>
<dbReference type="Proteomes" id="UP001342826">
    <property type="component" value="Unassembled WGS sequence"/>
</dbReference>
<feature type="transmembrane region" description="Helical" evidence="1">
    <location>
        <begin position="12"/>
        <end position="37"/>
    </location>
</feature>
<reference evidence="2 3" key="1">
    <citation type="submission" date="2023-03" db="EMBL/GenBank/DDBJ databases">
        <title>Bacillus Genome Sequencing.</title>
        <authorList>
            <person name="Dunlap C."/>
        </authorList>
    </citation>
    <scope>NUCLEOTIDE SEQUENCE [LARGE SCALE GENOMIC DNA]</scope>
    <source>
        <strain evidence="2 3">NRS-1717</strain>
    </source>
</reference>
<protein>
    <submittedName>
        <fullName evidence="2">Uncharacterized protein</fullName>
    </submittedName>
</protein>